<proteinExistence type="predicted"/>
<name>A0A916L7V7_MYCTX</name>
<evidence type="ECO:0000313" key="1">
    <source>
        <dbReference type="EMBL" id="COW93237.1"/>
    </source>
</evidence>
<dbReference type="AlphaFoldDB" id="A0A916L7V7"/>
<reference evidence="2" key="1">
    <citation type="submission" date="2015-03" db="EMBL/GenBank/DDBJ databases">
        <authorList>
            <consortium name="Pathogen Informatics"/>
        </authorList>
    </citation>
    <scope>NUCLEOTIDE SEQUENCE [LARGE SCALE GENOMIC DNA]</scope>
    <source>
        <strain evidence="2">N09902308</strain>
    </source>
</reference>
<accession>A0A916L7V7</accession>
<gene>
    <name evidence="1" type="ORF">ERS007739_00354</name>
</gene>
<organism evidence="1 2">
    <name type="scientific">Mycobacterium tuberculosis</name>
    <dbReference type="NCBI Taxonomy" id="1773"/>
    <lineage>
        <taxon>Bacteria</taxon>
        <taxon>Bacillati</taxon>
        <taxon>Actinomycetota</taxon>
        <taxon>Actinomycetes</taxon>
        <taxon>Mycobacteriales</taxon>
        <taxon>Mycobacteriaceae</taxon>
        <taxon>Mycobacterium</taxon>
        <taxon>Mycobacterium tuberculosis complex</taxon>
    </lineage>
</organism>
<comment type="caution">
    <text evidence="1">The sequence shown here is derived from an EMBL/GenBank/DDBJ whole genome shotgun (WGS) entry which is preliminary data.</text>
</comment>
<protein>
    <submittedName>
        <fullName evidence="1">Uncharacterized protein</fullName>
    </submittedName>
</protein>
<evidence type="ECO:0000313" key="2">
    <source>
        <dbReference type="Proteomes" id="UP000039021"/>
    </source>
</evidence>
<dbReference type="Proteomes" id="UP000039021">
    <property type="component" value="Unassembled WGS sequence"/>
</dbReference>
<dbReference type="EMBL" id="CSBK01000097">
    <property type="protein sequence ID" value="COW93237.1"/>
    <property type="molecule type" value="Genomic_DNA"/>
</dbReference>
<sequence>MAKTFLRAPAVSTPTTSSVVYTRKRRVRNIADSRVARCWSGMASTAAAA</sequence>